<evidence type="ECO:0000313" key="2">
    <source>
        <dbReference type="EMBL" id="MCT2406209.1"/>
    </source>
</evidence>
<gene>
    <name evidence="2" type="ORF">NZD88_01400</name>
</gene>
<comment type="caution">
    <text evidence="2">The sequence shown here is derived from an EMBL/GenBank/DDBJ whole genome shotgun (WGS) entry which is preliminary data.</text>
</comment>
<keyword evidence="1" id="KW-0472">Membrane</keyword>
<keyword evidence="1" id="KW-0812">Transmembrane</keyword>
<protein>
    <submittedName>
        <fullName evidence="2">Uncharacterized protein</fullName>
    </submittedName>
</protein>
<reference evidence="2" key="1">
    <citation type="submission" date="2022-08" db="EMBL/GenBank/DDBJ databases">
        <title>Chryseobacterium antibioticum,isolated from the rhizosphere soil of Pyrola in Tibet.</title>
        <authorList>
            <person name="Kan Y."/>
        </authorList>
    </citation>
    <scope>NUCLEOTIDE SEQUENCE</scope>
    <source>
        <strain evidence="2">Pc2-12</strain>
    </source>
</reference>
<organism evidence="2 3">
    <name type="scientific">Chryseobacterium pyrolae</name>
    <dbReference type="NCBI Taxonomy" id="2987481"/>
    <lineage>
        <taxon>Bacteria</taxon>
        <taxon>Pseudomonadati</taxon>
        <taxon>Bacteroidota</taxon>
        <taxon>Flavobacteriia</taxon>
        <taxon>Flavobacteriales</taxon>
        <taxon>Weeksellaceae</taxon>
        <taxon>Chryseobacterium group</taxon>
        <taxon>Chryseobacterium</taxon>
    </lineage>
</organism>
<keyword evidence="1" id="KW-1133">Transmembrane helix</keyword>
<dbReference type="EMBL" id="JANZQH010000001">
    <property type="protein sequence ID" value="MCT2406209.1"/>
    <property type="molecule type" value="Genomic_DNA"/>
</dbReference>
<feature type="transmembrane region" description="Helical" evidence="1">
    <location>
        <begin position="20"/>
        <end position="37"/>
    </location>
</feature>
<sequence length="171" mass="19736">MGFYKLAIRKPTTLKTNYNLKINYFILLYILCIPLGYDFSLSADGNFSTSQTICFIIALLMTIYGGFLNAKYQMKYRSVLWIFFVNLLLVSGYIISNGGTGNTSLFGGNDWALGFFLMEYWLNMHWTYLAFINLPLFSSDFTFLLIGMCSSFLFPSIGFLMGKIWYRRQTV</sequence>
<evidence type="ECO:0000313" key="3">
    <source>
        <dbReference type="Proteomes" id="UP001142057"/>
    </source>
</evidence>
<dbReference type="RefSeq" id="WP_259826840.1">
    <property type="nucleotide sequence ID" value="NZ_JANZQH010000001.1"/>
</dbReference>
<keyword evidence="3" id="KW-1185">Reference proteome</keyword>
<accession>A0ABT2IC50</accession>
<dbReference type="Proteomes" id="UP001142057">
    <property type="component" value="Unassembled WGS sequence"/>
</dbReference>
<evidence type="ECO:0000256" key="1">
    <source>
        <dbReference type="SAM" id="Phobius"/>
    </source>
</evidence>
<feature type="transmembrane region" description="Helical" evidence="1">
    <location>
        <begin position="49"/>
        <end position="67"/>
    </location>
</feature>
<proteinExistence type="predicted"/>
<feature type="transmembrane region" description="Helical" evidence="1">
    <location>
        <begin position="111"/>
        <end position="131"/>
    </location>
</feature>
<feature type="transmembrane region" description="Helical" evidence="1">
    <location>
        <begin position="143"/>
        <end position="166"/>
    </location>
</feature>
<name>A0ABT2IC50_9FLAO</name>
<feature type="transmembrane region" description="Helical" evidence="1">
    <location>
        <begin position="79"/>
        <end position="99"/>
    </location>
</feature>